<reference evidence="2" key="1">
    <citation type="submission" date="2023-04" db="EMBL/GenBank/DDBJ databases">
        <authorList>
            <consortium name="ELIXIR-Norway"/>
        </authorList>
    </citation>
    <scope>NUCLEOTIDE SEQUENCE [LARGE SCALE GENOMIC DNA]</scope>
</reference>
<evidence type="ECO:0000313" key="3">
    <source>
        <dbReference type="Proteomes" id="UP001176941"/>
    </source>
</evidence>
<evidence type="ECO:0000256" key="1">
    <source>
        <dbReference type="SAM" id="MobiDB-lite"/>
    </source>
</evidence>
<organism evidence="2 3">
    <name type="scientific">Rangifer tarandus platyrhynchus</name>
    <name type="common">Svalbard reindeer</name>
    <dbReference type="NCBI Taxonomy" id="3082113"/>
    <lineage>
        <taxon>Eukaryota</taxon>
        <taxon>Metazoa</taxon>
        <taxon>Chordata</taxon>
        <taxon>Craniata</taxon>
        <taxon>Vertebrata</taxon>
        <taxon>Euteleostomi</taxon>
        <taxon>Mammalia</taxon>
        <taxon>Eutheria</taxon>
        <taxon>Laurasiatheria</taxon>
        <taxon>Artiodactyla</taxon>
        <taxon>Ruminantia</taxon>
        <taxon>Pecora</taxon>
        <taxon>Cervidae</taxon>
        <taxon>Odocoileinae</taxon>
        <taxon>Rangifer</taxon>
    </lineage>
</organism>
<protein>
    <submittedName>
        <fullName evidence="2">Uncharacterized protein</fullName>
    </submittedName>
</protein>
<name>A0ABN8ZMR3_RANTA</name>
<gene>
    <name evidence="2" type="ORF">MRATA1EN1_LOCUS22046</name>
</gene>
<accession>A0ABN8ZMR3</accession>
<proteinExistence type="predicted"/>
<feature type="compositionally biased region" description="Basic and acidic residues" evidence="1">
    <location>
        <begin position="8"/>
        <end position="20"/>
    </location>
</feature>
<dbReference type="Proteomes" id="UP001176941">
    <property type="component" value="Chromosome 33"/>
</dbReference>
<evidence type="ECO:0000313" key="2">
    <source>
        <dbReference type="EMBL" id="CAI9173084.1"/>
    </source>
</evidence>
<sequence>MHGILESQRSKQDVPERDDGTPSSGGPGKEDTPLCGGLASSAVSSRTTLLPPPTSPLGESSPPQPPTLTGMKPTSSLLLVKAFVVASGIFIIYWGSNPHPLQCEHEVLATRPPRKSPDVSFKDLSGDLPALASRWLIHLPSSELLKNLKWS</sequence>
<keyword evidence="3" id="KW-1185">Reference proteome</keyword>
<feature type="region of interest" description="Disordered" evidence="1">
    <location>
        <begin position="1"/>
        <end position="72"/>
    </location>
</feature>
<dbReference type="EMBL" id="OX459969">
    <property type="protein sequence ID" value="CAI9173084.1"/>
    <property type="molecule type" value="Genomic_DNA"/>
</dbReference>